<name>A0A4Z0GIV1_9ACTN</name>
<dbReference type="OrthoDB" id="9965789at2"/>
<evidence type="ECO:0000313" key="3">
    <source>
        <dbReference type="Proteomes" id="UP000297948"/>
    </source>
</evidence>
<sequence>MVIGASRRRSAAARVSWLALVLLVLVHVVGCAHGPLSGGLGRVDSLAPAAASAAAQAAPTPEHAVERPGSCGHHHAPHLCAGVDEPVLAQTGWDKGPLPQPALPAVGGVPVAAPGRAPPDQEQESSRSGARRQAALQVWRN</sequence>
<dbReference type="Proteomes" id="UP000297948">
    <property type="component" value="Unassembled WGS sequence"/>
</dbReference>
<organism evidence="2 3">
    <name type="scientific">Streptomyces palmae</name>
    <dbReference type="NCBI Taxonomy" id="1701085"/>
    <lineage>
        <taxon>Bacteria</taxon>
        <taxon>Bacillati</taxon>
        <taxon>Actinomycetota</taxon>
        <taxon>Actinomycetes</taxon>
        <taxon>Kitasatosporales</taxon>
        <taxon>Streptomycetaceae</taxon>
        <taxon>Streptomyces</taxon>
    </lineage>
</organism>
<dbReference type="AlphaFoldDB" id="A0A4Z0GIV1"/>
<dbReference type="EMBL" id="SRID01000310">
    <property type="protein sequence ID" value="TGA95661.1"/>
    <property type="molecule type" value="Genomic_DNA"/>
</dbReference>
<protein>
    <submittedName>
        <fullName evidence="2">Uncharacterized protein</fullName>
    </submittedName>
</protein>
<comment type="caution">
    <text evidence="2">The sequence shown here is derived from an EMBL/GenBank/DDBJ whole genome shotgun (WGS) entry which is preliminary data.</text>
</comment>
<proteinExistence type="predicted"/>
<evidence type="ECO:0000313" key="2">
    <source>
        <dbReference type="EMBL" id="TGA95661.1"/>
    </source>
</evidence>
<keyword evidence="3" id="KW-1185">Reference proteome</keyword>
<feature type="compositionally biased region" description="Low complexity" evidence="1">
    <location>
        <begin position="103"/>
        <end position="115"/>
    </location>
</feature>
<feature type="region of interest" description="Disordered" evidence="1">
    <location>
        <begin position="90"/>
        <end position="141"/>
    </location>
</feature>
<gene>
    <name evidence="2" type="ORF">E4099_24905</name>
</gene>
<dbReference type="RefSeq" id="WP_135341355.1">
    <property type="nucleotide sequence ID" value="NZ_JBHLTX010000039.1"/>
</dbReference>
<accession>A0A4Z0GIV1</accession>
<feature type="compositionally biased region" description="Low complexity" evidence="1">
    <location>
        <begin position="48"/>
        <end position="62"/>
    </location>
</feature>
<reference evidence="2 3" key="1">
    <citation type="submission" date="2019-03" db="EMBL/GenBank/DDBJ databases">
        <authorList>
            <person name="Gonzalez-Pimentel J.L."/>
        </authorList>
    </citation>
    <scope>NUCLEOTIDE SEQUENCE [LARGE SCALE GENOMIC DNA]</scope>
    <source>
        <strain evidence="2 3">JCM 31289</strain>
    </source>
</reference>
<evidence type="ECO:0000256" key="1">
    <source>
        <dbReference type="SAM" id="MobiDB-lite"/>
    </source>
</evidence>
<feature type="region of interest" description="Disordered" evidence="1">
    <location>
        <begin position="48"/>
        <end position="77"/>
    </location>
</feature>